<dbReference type="Proteomes" id="UP000308197">
    <property type="component" value="Unassembled WGS sequence"/>
</dbReference>
<dbReference type="PANTHER" id="PTHR47338">
    <property type="entry name" value="ZN(II)2CYS6 TRANSCRIPTION FACTOR (EUROFUNG)-RELATED"/>
    <property type="match status" value="1"/>
</dbReference>
<dbReference type="CDD" id="cd00067">
    <property type="entry name" value="GAL4"/>
    <property type="match status" value="1"/>
</dbReference>
<dbReference type="SMART" id="SM00066">
    <property type="entry name" value="GAL4"/>
    <property type="match status" value="1"/>
</dbReference>
<proteinExistence type="predicted"/>
<evidence type="ECO:0000256" key="5">
    <source>
        <dbReference type="ARBA" id="ARBA00023242"/>
    </source>
</evidence>
<comment type="subcellular location">
    <subcellularLocation>
        <location evidence="1">Nucleus</location>
    </subcellularLocation>
</comment>
<dbReference type="InterPro" id="IPR050815">
    <property type="entry name" value="TF_fung"/>
</dbReference>
<feature type="region of interest" description="Disordered" evidence="6">
    <location>
        <begin position="968"/>
        <end position="996"/>
    </location>
</feature>
<organism evidence="8 9">
    <name type="scientific">Polyporus arcularius HHB13444</name>
    <dbReference type="NCBI Taxonomy" id="1314778"/>
    <lineage>
        <taxon>Eukaryota</taxon>
        <taxon>Fungi</taxon>
        <taxon>Dikarya</taxon>
        <taxon>Basidiomycota</taxon>
        <taxon>Agaricomycotina</taxon>
        <taxon>Agaricomycetes</taxon>
        <taxon>Polyporales</taxon>
        <taxon>Polyporaceae</taxon>
        <taxon>Polyporus</taxon>
    </lineage>
</organism>
<dbReference type="InterPro" id="IPR036864">
    <property type="entry name" value="Zn2-C6_fun-type_DNA-bd_sf"/>
</dbReference>
<feature type="region of interest" description="Disordered" evidence="6">
    <location>
        <begin position="141"/>
        <end position="196"/>
    </location>
</feature>
<dbReference type="InterPro" id="IPR001138">
    <property type="entry name" value="Zn2Cys6_DnaBD"/>
</dbReference>
<keyword evidence="4" id="KW-0804">Transcription</keyword>
<keyword evidence="5" id="KW-0539">Nucleus</keyword>
<dbReference type="InParanoid" id="A0A5C3PKX4"/>
<dbReference type="PANTHER" id="PTHR47338:SF5">
    <property type="entry name" value="ZN(II)2CYS6 TRANSCRIPTION FACTOR (EUROFUNG)"/>
    <property type="match status" value="1"/>
</dbReference>
<evidence type="ECO:0000256" key="3">
    <source>
        <dbReference type="ARBA" id="ARBA00023015"/>
    </source>
</evidence>
<accession>A0A5C3PKX4</accession>
<dbReference type="GO" id="GO:0005634">
    <property type="term" value="C:nucleus"/>
    <property type="evidence" value="ECO:0007669"/>
    <property type="project" value="UniProtKB-SubCell"/>
</dbReference>
<keyword evidence="2" id="KW-0479">Metal-binding</keyword>
<dbReference type="EMBL" id="ML211191">
    <property type="protein sequence ID" value="TFK86633.1"/>
    <property type="molecule type" value="Genomic_DNA"/>
</dbReference>
<gene>
    <name evidence="8" type="ORF">K466DRAFT_663631</name>
</gene>
<feature type="compositionally biased region" description="Low complexity" evidence="6">
    <location>
        <begin position="969"/>
        <end position="985"/>
    </location>
</feature>
<keyword evidence="9" id="KW-1185">Reference proteome</keyword>
<dbReference type="PROSITE" id="PS50048">
    <property type="entry name" value="ZN2_CY6_FUNGAL_2"/>
    <property type="match status" value="1"/>
</dbReference>
<dbReference type="GO" id="GO:0000981">
    <property type="term" value="F:DNA-binding transcription factor activity, RNA polymerase II-specific"/>
    <property type="evidence" value="ECO:0007669"/>
    <property type="project" value="InterPro"/>
</dbReference>
<evidence type="ECO:0000256" key="1">
    <source>
        <dbReference type="ARBA" id="ARBA00004123"/>
    </source>
</evidence>
<dbReference type="GO" id="GO:0008270">
    <property type="term" value="F:zinc ion binding"/>
    <property type="evidence" value="ECO:0007669"/>
    <property type="project" value="InterPro"/>
</dbReference>
<evidence type="ECO:0000256" key="6">
    <source>
        <dbReference type="SAM" id="MobiDB-lite"/>
    </source>
</evidence>
<evidence type="ECO:0000256" key="2">
    <source>
        <dbReference type="ARBA" id="ARBA00022723"/>
    </source>
</evidence>
<dbReference type="AlphaFoldDB" id="A0A5C3PKX4"/>
<feature type="compositionally biased region" description="Basic and acidic residues" evidence="6">
    <location>
        <begin position="158"/>
        <end position="185"/>
    </location>
</feature>
<dbReference type="Pfam" id="PF00172">
    <property type="entry name" value="Zn_clus"/>
    <property type="match status" value="1"/>
</dbReference>
<evidence type="ECO:0000259" key="7">
    <source>
        <dbReference type="PROSITE" id="PS50048"/>
    </source>
</evidence>
<evidence type="ECO:0000313" key="9">
    <source>
        <dbReference type="Proteomes" id="UP000308197"/>
    </source>
</evidence>
<protein>
    <recommendedName>
        <fullName evidence="7">Zn(2)-C6 fungal-type domain-containing protein</fullName>
    </recommendedName>
</protein>
<name>A0A5C3PKX4_9APHY</name>
<feature type="compositionally biased region" description="Polar residues" evidence="6">
    <location>
        <begin position="43"/>
        <end position="53"/>
    </location>
</feature>
<sequence>MLPSTSGLTLSKHTFARRSYLASFELHSSSSLADAHGLELFGSSPQPLDSATTAAGKRTATPQHTQDAETETQRSPPPSKRIRADVPADQPPTTHGKPRERVYLACLQCRNRKVRCDGNKPECFNCTKRADSNLGQCSYDAAPRRRGKDRTLGSRKLAPYEEKKTRTTRSRLEEEAKRRKFEAVDRPPQPADPFNSRSVQAAHNLATTQPEPGLSMPISSYISAPRRMTIIEAAVPLGWQSPEDFFERPHLPDLLYAHPGALELMRRIEEEEEFPASHIVTPPSVQFSRQTWWDALLSFYASHPSRCSPPLSSYGAPLTPAMREEATAHVAADLRCVFHVSLHWFSFIHVPRFFGSLFDPYRRQALQPSLVLALLALGTFFQSSELELGAKGRERALHLLDQAHATFQASLSSGWIDIGLVQTAWLLALFEMQAHPKCATPRTRSAFVMLDSLIRSLHLTTLDISDPRTTIFVPGVVPVVPPTASFPSASFERLSDSTLPLPEGNSRLSIPQPDPVLPSSEGNCRLPIPQSGPIHPLPRGTYASNIPHTVPVMDIPQPDPFLPVSAGDISQPKPVQTPLWRTDSYDQSRTRWDCGCSAYSLIADWPQAGQLTPAWRNMPMWPRDVSEGELQKEECRRLVWCTVILSVAHNTKTAAGTDQEQQHLWIKDPSNYALLFPGESFATANLSMPRIPASKDSVWALYMRTLFLWNSCLRSRSNKTLSNADRAQFAMTAWLELDTVEAAMDKHTCDIQSGFMLQMREVLFNTRMVVSNEFRRYIPEALTEDGQALYRAKARRWMTHMLNLAKAFRESQVTSAQGEPTENSRRCMLLYWFMSQIMRALGLWHADRSLTVALAVAKAFAPCVEFMMMIWPSPGQRKEYEGLRNWLVRSCQSAGVPPPQRAIAPLKTGLGPPPVPAVASAVPQPGSSSWSSSQVHLPLQPNIATPNTLHIGPDLFGAAADQVMASYRPTQPTQPTQPQRFHPQPQLQPDFHPPFW</sequence>
<feature type="domain" description="Zn(2)-C6 fungal-type" evidence="7">
    <location>
        <begin position="105"/>
        <end position="139"/>
    </location>
</feature>
<evidence type="ECO:0000313" key="8">
    <source>
        <dbReference type="EMBL" id="TFK86633.1"/>
    </source>
</evidence>
<dbReference type="STRING" id="1314778.A0A5C3PKX4"/>
<dbReference type="Gene3D" id="4.10.240.10">
    <property type="entry name" value="Zn(2)-C6 fungal-type DNA-binding domain"/>
    <property type="match status" value="1"/>
</dbReference>
<feature type="region of interest" description="Disordered" evidence="6">
    <location>
        <begin position="43"/>
        <end position="97"/>
    </location>
</feature>
<evidence type="ECO:0000256" key="4">
    <source>
        <dbReference type="ARBA" id="ARBA00023163"/>
    </source>
</evidence>
<keyword evidence="3" id="KW-0805">Transcription regulation</keyword>
<dbReference type="SUPFAM" id="SSF57701">
    <property type="entry name" value="Zn2/Cys6 DNA-binding domain"/>
    <property type="match status" value="1"/>
</dbReference>
<reference evidence="8 9" key="1">
    <citation type="journal article" date="2019" name="Nat. Ecol. Evol.">
        <title>Megaphylogeny resolves global patterns of mushroom evolution.</title>
        <authorList>
            <person name="Varga T."/>
            <person name="Krizsan K."/>
            <person name="Foldi C."/>
            <person name="Dima B."/>
            <person name="Sanchez-Garcia M."/>
            <person name="Sanchez-Ramirez S."/>
            <person name="Szollosi G.J."/>
            <person name="Szarkandi J.G."/>
            <person name="Papp V."/>
            <person name="Albert L."/>
            <person name="Andreopoulos W."/>
            <person name="Angelini C."/>
            <person name="Antonin V."/>
            <person name="Barry K.W."/>
            <person name="Bougher N.L."/>
            <person name="Buchanan P."/>
            <person name="Buyck B."/>
            <person name="Bense V."/>
            <person name="Catcheside P."/>
            <person name="Chovatia M."/>
            <person name="Cooper J."/>
            <person name="Damon W."/>
            <person name="Desjardin D."/>
            <person name="Finy P."/>
            <person name="Geml J."/>
            <person name="Haridas S."/>
            <person name="Hughes K."/>
            <person name="Justo A."/>
            <person name="Karasinski D."/>
            <person name="Kautmanova I."/>
            <person name="Kiss B."/>
            <person name="Kocsube S."/>
            <person name="Kotiranta H."/>
            <person name="LaButti K.M."/>
            <person name="Lechner B.E."/>
            <person name="Liimatainen K."/>
            <person name="Lipzen A."/>
            <person name="Lukacs Z."/>
            <person name="Mihaltcheva S."/>
            <person name="Morgado L.N."/>
            <person name="Niskanen T."/>
            <person name="Noordeloos M.E."/>
            <person name="Ohm R.A."/>
            <person name="Ortiz-Santana B."/>
            <person name="Ovrebo C."/>
            <person name="Racz N."/>
            <person name="Riley R."/>
            <person name="Savchenko A."/>
            <person name="Shiryaev A."/>
            <person name="Soop K."/>
            <person name="Spirin V."/>
            <person name="Szebenyi C."/>
            <person name="Tomsovsky M."/>
            <person name="Tulloss R.E."/>
            <person name="Uehling J."/>
            <person name="Grigoriev I.V."/>
            <person name="Vagvolgyi C."/>
            <person name="Papp T."/>
            <person name="Martin F.M."/>
            <person name="Miettinen O."/>
            <person name="Hibbett D.S."/>
            <person name="Nagy L.G."/>
        </authorList>
    </citation>
    <scope>NUCLEOTIDE SEQUENCE [LARGE SCALE GENOMIC DNA]</scope>
    <source>
        <strain evidence="8 9">HHB13444</strain>
    </source>
</reference>
<dbReference type="CDD" id="cd12148">
    <property type="entry name" value="fungal_TF_MHR"/>
    <property type="match status" value="1"/>
</dbReference>